<keyword evidence="9" id="KW-0963">Cytoplasm</keyword>
<evidence type="ECO:0000313" key="11">
    <source>
        <dbReference type="EMBL" id="CDK25968.1"/>
    </source>
</evidence>
<evidence type="ECO:0000256" key="5">
    <source>
        <dbReference type="ARBA" id="ARBA00022801"/>
    </source>
</evidence>
<dbReference type="EMBL" id="HG793126">
    <property type="protein sequence ID" value="CDK25968.1"/>
    <property type="molecule type" value="Genomic_DNA"/>
</dbReference>
<dbReference type="CDD" id="cd00585">
    <property type="entry name" value="Peptidase_C1B"/>
    <property type="match status" value="1"/>
</dbReference>
<comment type="subunit">
    <text evidence="8">Homohexamer. Binds to nucleic acids. Binds single-stranded DNA and RNA with higher affinity than double-stranded DNA.</text>
</comment>
<dbReference type="GO" id="GO:0070005">
    <property type="term" value="F:cysteine-type aminopeptidase activity"/>
    <property type="evidence" value="ECO:0007669"/>
    <property type="project" value="InterPro"/>
</dbReference>
<comment type="function">
    <text evidence="7">The normal physiological role of the enzyme is unknown, but it is not essential for the viability of yeast cells. Has aminopeptidase activity, shortening substrate peptides sequentially by 1 amino acid. Has bleomycin hydrolase activity, which can protect the cell from the toxic effects of bleomycin. Has homocysteine-thiolactonase activity, protecting the cell against homocysteine toxicity. Acts as a repressor in the GAL4 regulatory system, but this does not require either the peptidase or nucleic acid-binding activities.</text>
</comment>
<evidence type="ECO:0000256" key="4">
    <source>
        <dbReference type="ARBA" id="ARBA00022670"/>
    </source>
</evidence>
<dbReference type="OrthoDB" id="2666448at2759"/>
<dbReference type="InterPro" id="IPR000169">
    <property type="entry name" value="Pept_cys_AS"/>
</dbReference>
<reference evidence="11" key="1">
    <citation type="submission" date="2013-12" db="EMBL/GenBank/DDBJ databases">
        <authorList>
            <person name="Genoscope - CEA"/>
        </authorList>
    </citation>
    <scope>NUCLEOTIDE SEQUENCE</scope>
    <source>
        <strain evidence="11">CBS 1993</strain>
    </source>
</reference>
<name>W6MJ33_9ASCO</name>
<gene>
    <name evidence="11" type="ORF">KUCA_T00001939001</name>
</gene>
<organism evidence="11 12">
    <name type="scientific">Kuraishia capsulata CBS 1993</name>
    <dbReference type="NCBI Taxonomy" id="1382522"/>
    <lineage>
        <taxon>Eukaryota</taxon>
        <taxon>Fungi</taxon>
        <taxon>Dikarya</taxon>
        <taxon>Ascomycota</taxon>
        <taxon>Saccharomycotina</taxon>
        <taxon>Pichiomycetes</taxon>
        <taxon>Pichiales</taxon>
        <taxon>Pichiaceae</taxon>
        <taxon>Kuraishia</taxon>
    </lineage>
</organism>
<dbReference type="AlphaFoldDB" id="W6MJ33"/>
<feature type="active site" evidence="10">
    <location>
        <position position="418"/>
    </location>
</feature>
<dbReference type="SUPFAM" id="SSF54001">
    <property type="entry name" value="Cysteine proteinases"/>
    <property type="match status" value="1"/>
</dbReference>
<dbReference type="GeneID" id="34519366"/>
<keyword evidence="5 9" id="KW-0378">Hydrolase</keyword>
<dbReference type="PANTHER" id="PTHR10363:SF2">
    <property type="entry name" value="BLEOMYCIN HYDROLASE"/>
    <property type="match status" value="1"/>
</dbReference>
<dbReference type="InterPro" id="IPR004134">
    <property type="entry name" value="Peptidase_C1B"/>
</dbReference>
<dbReference type="GO" id="GO:0006508">
    <property type="term" value="P:proteolysis"/>
    <property type="evidence" value="ECO:0007669"/>
    <property type="project" value="UniProtKB-KW"/>
</dbReference>
<keyword evidence="12" id="KW-1185">Reference proteome</keyword>
<dbReference type="MEROPS" id="C01.085"/>
<reference evidence="11" key="2">
    <citation type="submission" date="2014-02" db="EMBL/GenBank/DDBJ databases">
        <title>Complete DNA sequence of /Kuraishia capsulata/ illustrates novel genomic features among budding yeasts (/Saccharomycotina/).</title>
        <authorList>
            <person name="Morales L."/>
            <person name="Noel B."/>
            <person name="Porcel B."/>
            <person name="Marcet-Houben M."/>
            <person name="Hullo M-F."/>
            <person name="Sacerdot C."/>
            <person name="Tekaia F."/>
            <person name="Leh-Louis V."/>
            <person name="Despons L."/>
            <person name="Khanna V."/>
            <person name="Aury J-M."/>
            <person name="Barbe V."/>
            <person name="Couloux A."/>
            <person name="Labadie K."/>
            <person name="Pelletier E."/>
            <person name="Souciet J-L."/>
            <person name="Boekhout T."/>
            <person name="Gabaldon T."/>
            <person name="Wincker P."/>
            <person name="Dujon B."/>
        </authorList>
    </citation>
    <scope>NUCLEOTIDE SEQUENCE</scope>
    <source>
        <strain evidence="11">CBS 1993</strain>
    </source>
</reference>
<dbReference type="Pfam" id="PF03051">
    <property type="entry name" value="Peptidase_C1_2"/>
    <property type="match status" value="1"/>
</dbReference>
<feature type="active site" evidence="10">
    <location>
        <position position="128"/>
    </location>
</feature>
<dbReference type="RefSeq" id="XP_022457978.1">
    <property type="nucleotide sequence ID" value="XM_022604170.1"/>
</dbReference>
<evidence type="ECO:0000256" key="3">
    <source>
        <dbReference type="ARBA" id="ARBA00016900"/>
    </source>
</evidence>
<dbReference type="HOGENOM" id="CLU_038600_0_1_1"/>
<dbReference type="STRING" id="1382522.W6MJ33"/>
<dbReference type="EC" id="3.4.22.40" evidence="2 9"/>
<dbReference type="PANTHER" id="PTHR10363">
    <property type="entry name" value="BLEOMYCIN HYDROLASE"/>
    <property type="match status" value="1"/>
</dbReference>
<evidence type="ECO:0000256" key="7">
    <source>
        <dbReference type="ARBA" id="ARBA00025347"/>
    </source>
</evidence>
<accession>W6MJ33</accession>
<evidence type="ECO:0000256" key="10">
    <source>
        <dbReference type="PIRSR" id="PIRSR005700-1"/>
    </source>
</evidence>
<dbReference type="PIRSF" id="PIRSF005700">
    <property type="entry name" value="PepC"/>
    <property type="match status" value="1"/>
</dbReference>
<dbReference type="Gene3D" id="3.90.70.10">
    <property type="entry name" value="Cysteine proteinases"/>
    <property type="match status" value="1"/>
</dbReference>
<keyword evidence="9" id="KW-0496">Mitochondrion</keyword>
<evidence type="ECO:0000256" key="1">
    <source>
        <dbReference type="ARBA" id="ARBA00000423"/>
    </source>
</evidence>
<evidence type="ECO:0000256" key="9">
    <source>
        <dbReference type="PIRNR" id="PIRNR005700"/>
    </source>
</evidence>
<dbReference type="GO" id="GO:0005739">
    <property type="term" value="C:mitochondrion"/>
    <property type="evidence" value="ECO:0007669"/>
    <property type="project" value="UniProtKB-SubCell"/>
</dbReference>
<comment type="catalytic activity">
    <reaction evidence="1 9">
        <text>Inactivates bleomycin B2 (a cytotoxic glycometallopeptide) by hydrolysis of a carboxyamide bond of beta-aminoalanine, but also shows general aminopeptidase activity. The specificity varies somewhat with source, but amino acid arylamides of Met, Leu and Ala are preferred.</text>
        <dbReference type="EC" id="3.4.22.40"/>
    </reaction>
</comment>
<feature type="active site" evidence="10">
    <location>
        <position position="440"/>
    </location>
</feature>
<proteinExistence type="inferred from homology"/>
<evidence type="ECO:0000313" key="12">
    <source>
        <dbReference type="Proteomes" id="UP000019384"/>
    </source>
</evidence>
<dbReference type="PROSITE" id="PS00139">
    <property type="entry name" value="THIOL_PROTEASE_CYS"/>
    <property type="match status" value="1"/>
</dbReference>
<evidence type="ECO:0000256" key="6">
    <source>
        <dbReference type="ARBA" id="ARBA00022807"/>
    </source>
</evidence>
<sequence length="505" mass="58107">MIRLRPGQLKSAKSPSQPFVRLSRSAGLKGSPTGPFFSTLSSVPFHYNRRKLSQNTKMDLKVSTLSEWTSDFKQDKVSLLAGTVLRQADADEVLINRDAYIKHLSNIYSHKIEQEGSPITSQKASGRCWLFAATNCLRIPMMKRYNLKTFQLSTSFLFFYDKLEKCNFFLDQISDTYKEDVDSRLVQFLLDDPTCDGGQFDMFINIVDKYGLVPNTVFPDTFNTTLSRKLNWMLKTKLREFAEILREDLAAGKPIDAVKASMQRELHKYMCMYLGTPPGPNDEFLWEYEDKDGKYHSLKSTPIKFLKESVEFDSSNFVSLLNDPRNEYDKLVKIDRLGNVVGAPTVSYLNVDIKKFTEAAVDRIKKGKPVFFGSHTPIYMDRKRGYMDQDLWSYDLIGFKTEQTKASRVRYHQSLMTHAMVLTAVHLNEEGKPVRWRVENSWGKDVGFDGYFIMTQEYLEDYVYQVVVEKSDLPANILKIEQDPSPIVLPPYDPMGALATFRTED</sequence>
<keyword evidence="4 9" id="KW-0645">Protease</keyword>
<comment type="subcellular location">
    <subcellularLocation>
        <location evidence="9">Mitochondrion</location>
    </subcellularLocation>
    <subcellularLocation>
        <location evidence="9">Cytoplasm</location>
    </subcellularLocation>
</comment>
<dbReference type="Proteomes" id="UP000019384">
    <property type="component" value="Unassembled WGS sequence"/>
</dbReference>
<protein>
    <recommendedName>
        <fullName evidence="3 9">Cysteine proteinase 1, mitochondrial</fullName>
        <ecNumber evidence="2 9">3.4.22.40</ecNumber>
    </recommendedName>
</protein>
<dbReference type="GO" id="GO:0043418">
    <property type="term" value="P:homocysteine catabolic process"/>
    <property type="evidence" value="ECO:0007669"/>
    <property type="project" value="TreeGrafter"/>
</dbReference>
<keyword evidence="6 9" id="KW-0788">Thiol protease</keyword>
<comment type="function">
    <text evidence="9">Has aminopeptidase activity, shortening substrate peptides sequentially by 1 amino acid. Has bleomycin hydrolase activity, which can protect the cell from the toxic effects of bleomycin. Has homocysteine-thiolactonase activity, protecting the cell against homocysteine toxicity.</text>
</comment>
<dbReference type="GO" id="GO:0009636">
    <property type="term" value="P:response to toxic substance"/>
    <property type="evidence" value="ECO:0007669"/>
    <property type="project" value="TreeGrafter"/>
</dbReference>
<dbReference type="InterPro" id="IPR038765">
    <property type="entry name" value="Papain-like_cys_pep_sf"/>
</dbReference>
<evidence type="ECO:0000256" key="2">
    <source>
        <dbReference type="ARBA" id="ARBA00012465"/>
    </source>
</evidence>
<comment type="similarity">
    <text evidence="9">Belongs to the peptidase C1 family.</text>
</comment>
<evidence type="ECO:0000256" key="8">
    <source>
        <dbReference type="ARBA" id="ARBA00026080"/>
    </source>
</evidence>
<dbReference type="GO" id="GO:0004197">
    <property type="term" value="F:cysteine-type endopeptidase activity"/>
    <property type="evidence" value="ECO:0007669"/>
    <property type="project" value="UniProtKB-EC"/>
</dbReference>